<evidence type="ECO:0000313" key="2">
    <source>
        <dbReference type="Proteomes" id="UP000654075"/>
    </source>
</evidence>
<evidence type="ECO:0000313" key="1">
    <source>
        <dbReference type="EMBL" id="CAE8638031.1"/>
    </source>
</evidence>
<feature type="non-terminal residue" evidence="1">
    <location>
        <position position="188"/>
    </location>
</feature>
<reference evidence="1" key="1">
    <citation type="submission" date="2021-02" db="EMBL/GenBank/DDBJ databases">
        <authorList>
            <person name="Dougan E. K."/>
            <person name="Rhodes N."/>
            <person name="Thang M."/>
            <person name="Chan C."/>
        </authorList>
    </citation>
    <scope>NUCLEOTIDE SEQUENCE</scope>
</reference>
<gene>
    <name evidence="1" type="ORF">PGLA1383_LOCUS53325</name>
</gene>
<protein>
    <submittedName>
        <fullName evidence="1">Uncharacterized protein</fullName>
    </submittedName>
</protein>
<organism evidence="1 2">
    <name type="scientific">Polarella glacialis</name>
    <name type="common">Dinoflagellate</name>
    <dbReference type="NCBI Taxonomy" id="89957"/>
    <lineage>
        <taxon>Eukaryota</taxon>
        <taxon>Sar</taxon>
        <taxon>Alveolata</taxon>
        <taxon>Dinophyceae</taxon>
        <taxon>Suessiales</taxon>
        <taxon>Suessiaceae</taxon>
        <taxon>Polarella</taxon>
    </lineage>
</organism>
<dbReference type="EMBL" id="CAJNNV010031846">
    <property type="protein sequence ID" value="CAE8638031.1"/>
    <property type="molecule type" value="Genomic_DNA"/>
</dbReference>
<accession>A0A813HKM3</accession>
<comment type="caution">
    <text evidence="1">The sequence shown here is derived from an EMBL/GenBank/DDBJ whole genome shotgun (WGS) entry which is preliminary data.</text>
</comment>
<proteinExistence type="predicted"/>
<name>A0A813HKM3_POLGL</name>
<keyword evidence="2" id="KW-1185">Reference proteome</keyword>
<sequence length="188" mass="20911">TSVVVIFWQRYFAKIAAVRDIVPASSSSEKTSFVPGERIMYWSASYSNWFEGVVLAQNIDPTGVIVSYNLDVKVGALPCNIKRAANVVDRSAKVVELIVKYMPLKADRCLPGDLLRTMRECGWIAITQFPYIFRSEWQQPQVYPQPRPSAMQPTAGAQWVVPAALAKGVPQGEGYGFMAERCASRVSM</sequence>
<dbReference type="Proteomes" id="UP000654075">
    <property type="component" value="Unassembled WGS sequence"/>
</dbReference>
<dbReference type="AlphaFoldDB" id="A0A813HKM3"/>